<dbReference type="CDD" id="cd00299">
    <property type="entry name" value="GST_C_family"/>
    <property type="match status" value="1"/>
</dbReference>
<accession>A0A562LAD5</accession>
<dbReference type="SUPFAM" id="SSF52833">
    <property type="entry name" value="Thioredoxin-like"/>
    <property type="match status" value="1"/>
</dbReference>
<dbReference type="EMBL" id="VLKN01000002">
    <property type="protein sequence ID" value="TWI04613.1"/>
    <property type="molecule type" value="Genomic_DNA"/>
</dbReference>
<evidence type="ECO:0000313" key="4">
    <source>
        <dbReference type="Proteomes" id="UP000315167"/>
    </source>
</evidence>
<dbReference type="SFLD" id="SFLDG00358">
    <property type="entry name" value="Main_(cytGST)"/>
    <property type="match status" value="1"/>
</dbReference>
<dbReference type="PANTHER" id="PTHR44051:SF9">
    <property type="entry name" value="GLUTATHIONE S-TRANSFERASE 1"/>
    <property type="match status" value="1"/>
</dbReference>
<dbReference type="RefSeq" id="WP_199753386.1">
    <property type="nucleotide sequence ID" value="NZ_VLKN01000002.1"/>
</dbReference>
<dbReference type="Pfam" id="PF00043">
    <property type="entry name" value="GST_C"/>
    <property type="match status" value="1"/>
</dbReference>
<evidence type="ECO:0000259" key="2">
    <source>
        <dbReference type="PROSITE" id="PS50405"/>
    </source>
</evidence>
<dbReference type="CDD" id="cd00570">
    <property type="entry name" value="GST_N_family"/>
    <property type="match status" value="1"/>
</dbReference>
<dbReference type="Gene3D" id="1.20.1050.10">
    <property type="match status" value="1"/>
</dbReference>
<proteinExistence type="predicted"/>
<dbReference type="PROSITE" id="PS50405">
    <property type="entry name" value="GST_CTER"/>
    <property type="match status" value="1"/>
</dbReference>
<reference evidence="3 4" key="1">
    <citation type="journal article" date="2015" name="Stand. Genomic Sci.">
        <title>Genomic Encyclopedia of Bacterial and Archaeal Type Strains, Phase III: the genomes of soil and plant-associated and newly described type strains.</title>
        <authorList>
            <person name="Whitman W.B."/>
            <person name="Woyke T."/>
            <person name="Klenk H.P."/>
            <person name="Zhou Y."/>
            <person name="Lilburn T.G."/>
            <person name="Beck B.J."/>
            <person name="De Vos P."/>
            <person name="Vandamme P."/>
            <person name="Eisen J.A."/>
            <person name="Garrity G."/>
            <person name="Hugenholtz P."/>
            <person name="Kyrpides N.C."/>
        </authorList>
    </citation>
    <scope>NUCLEOTIDE SEQUENCE [LARGE SCALE GENOMIC DNA]</scope>
    <source>
        <strain evidence="3 4">CGMCC 1.10821</strain>
    </source>
</reference>
<dbReference type="InterPro" id="IPR010987">
    <property type="entry name" value="Glutathione-S-Trfase_C-like"/>
</dbReference>
<gene>
    <name evidence="3" type="ORF">IP90_00746</name>
</gene>
<keyword evidence="4" id="KW-1185">Reference proteome</keyword>
<feature type="domain" description="GST N-terminal" evidence="1">
    <location>
        <begin position="5"/>
        <end position="83"/>
    </location>
</feature>
<dbReference type="Pfam" id="PF13417">
    <property type="entry name" value="GST_N_3"/>
    <property type="match status" value="1"/>
</dbReference>
<dbReference type="AlphaFoldDB" id="A0A562LAD5"/>
<protein>
    <submittedName>
        <fullName evidence="3">Glutathione S-transferase</fullName>
    </submittedName>
</protein>
<organism evidence="3 4">
    <name type="scientific">Luteimonas cucumeris</name>
    <dbReference type="NCBI Taxonomy" id="985012"/>
    <lineage>
        <taxon>Bacteria</taxon>
        <taxon>Pseudomonadati</taxon>
        <taxon>Pseudomonadota</taxon>
        <taxon>Gammaproteobacteria</taxon>
        <taxon>Lysobacterales</taxon>
        <taxon>Lysobacteraceae</taxon>
        <taxon>Luteimonas</taxon>
    </lineage>
</organism>
<sequence>MASTPRPKLYAHPFSSYCQKALIALYENDTPFEYRLLEGDGAMLELAALWPIKRFPVLVDAGRTVIEASSIIEYLGLHHPGPVRLIPTDAKAALEVRMMDRFFDNYVSTPQQKIVFDSIRSEADRDAYGVAEARRMLETAYAWLDQVMAGREWAAGDGFSLADCAAAPFLFYADWTHAIDDRFANVRAYRQRLLARPSFARAVDEARPYRRYFPLGAPARD</sequence>
<dbReference type="SFLD" id="SFLDS00019">
    <property type="entry name" value="Glutathione_Transferase_(cytos"/>
    <property type="match status" value="1"/>
</dbReference>
<feature type="domain" description="GST C-terminal" evidence="2">
    <location>
        <begin position="89"/>
        <end position="212"/>
    </location>
</feature>
<dbReference type="InterPro" id="IPR036282">
    <property type="entry name" value="Glutathione-S-Trfase_C_sf"/>
</dbReference>
<dbReference type="SUPFAM" id="SSF47616">
    <property type="entry name" value="GST C-terminal domain-like"/>
    <property type="match status" value="1"/>
</dbReference>
<dbReference type="InterPro" id="IPR040079">
    <property type="entry name" value="Glutathione_S-Trfase"/>
</dbReference>
<dbReference type="GO" id="GO:0016740">
    <property type="term" value="F:transferase activity"/>
    <property type="evidence" value="ECO:0007669"/>
    <property type="project" value="UniProtKB-KW"/>
</dbReference>
<dbReference type="InterPro" id="IPR004046">
    <property type="entry name" value="GST_C"/>
</dbReference>
<dbReference type="Proteomes" id="UP000315167">
    <property type="component" value="Unassembled WGS sequence"/>
</dbReference>
<evidence type="ECO:0000259" key="1">
    <source>
        <dbReference type="PROSITE" id="PS50404"/>
    </source>
</evidence>
<keyword evidence="3" id="KW-0808">Transferase</keyword>
<dbReference type="InterPro" id="IPR004045">
    <property type="entry name" value="Glutathione_S-Trfase_N"/>
</dbReference>
<dbReference type="InterPro" id="IPR036249">
    <property type="entry name" value="Thioredoxin-like_sf"/>
</dbReference>
<dbReference type="PROSITE" id="PS50404">
    <property type="entry name" value="GST_NTER"/>
    <property type="match status" value="1"/>
</dbReference>
<dbReference type="Gene3D" id="3.40.30.10">
    <property type="entry name" value="Glutaredoxin"/>
    <property type="match status" value="1"/>
</dbReference>
<comment type="caution">
    <text evidence="3">The sequence shown here is derived from an EMBL/GenBank/DDBJ whole genome shotgun (WGS) entry which is preliminary data.</text>
</comment>
<dbReference type="PANTHER" id="PTHR44051">
    <property type="entry name" value="GLUTATHIONE S-TRANSFERASE-RELATED"/>
    <property type="match status" value="1"/>
</dbReference>
<name>A0A562LAD5_9GAMM</name>
<evidence type="ECO:0000313" key="3">
    <source>
        <dbReference type="EMBL" id="TWI04613.1"/>
    </source>
</evidence>